<comment type="similarity">
    <text evidence="1">Belongs to the SurE nucleotidase family.</text>
</comment>
<dbReference type="EC" id="3.1.3.5" evidence="5"/>
<dbReference type="GO" id="GO:0046872">
    <property type="term" value="F:metal ion binding"/>
    <property type="evidence" value="ECO:0007669"/>
    <property type="project" value="UniProtKB-KW"/>
</dbReference>
<dbReference type="EC" id="3.1.3.6" evidence="5"/>
<name>A0ABD5MAP7_9EURY</name>
<sequence length="298" mass="31271">MSDGPSPTILLTNDDGIDAPGLATLRTELTALGDVTVVAPASNQSGVGRTRSHTAIVRDHPWGVALDGTPADCVAYGLRGLDTDFDVVVSGVNNGPNAGNYVVGRSGTVGAGIESAFLGTPALAISAYHSTDFFLSPPEEYDFARPARIARRLVARALDAGVYDDVDLLNVNAPVDASSPPVILTEPYHDYEQDVEHVSPEGVAADGALSSDLELDGVDPDDLASDEHVVRLQDRTWPGVVGWESPFPPTDEHRERYPVGTDRRALVDAAVSVSPLSVTHASPDSAALADVVETISVE</sequence>
<dbReference type="PANTHER" id="PTHR30457:SF0">
    <property type="entry name" value="PHOSPHATASE, PUTATIVE (AFU_ORTHOLOGUE AFUA_4G01070)-RELATED"/>
    <property type="match status" value="1"/>
</dbReference>
<dbReference type="NCBIfam" id="TIGR00087">
    <property type="entry name" value="surE"/>
    <property type="match status" value="1"/>
</dbReference>
<evidence type="ECO:0000313" key="5">
    <source>
        <dbReference type="EMBL" id="MFA1609563.1"/>
    </source>
</evidence>
<evidence type="ECO:0000259" key="4">
    <source>
        <dbReference type="Pfam" id="PF01975"/>
    </source>
</evidence>
<organism evidence="5 6">
    <name type="scientific">Halobellus rubicundus</name>
    <dbReference type="NCBI Taxonomy" id="2996466"/>
    <lineage>
        <taxon>Archaea</taxon>
        <taxon>Methanobacteriati</taxon>
        <taxon>Methanobacteriota</taxon>
        <taxon>Stenosarchaea group</taxon>
        <taxon>Halobacteria</taxon>
        <taxon>Halobacteriales</taxon>
        <taxon>Haloferacaceae</taxon>
        <taxon>Halobellus</taxon>
    </lineage>
</organism>
<reference evidence="5 6" key="1">
    <citation type="submission" date="2024-08" db="EMBL/GenBank/DDBJ databases">
        <title>Halobellus sp. MBLA0158 whole genome sequence.</title>
        <authorList>
            <person name="Hwang C.Y."/>
            <person name="Cho E.-S."/>
            <person name="Seo M.-J."/>
        </authorList>
    </citation>
    <scope>NUCLEOTIDE SEQUENCE [LARGE SCALE GENOMIC DNA]</scope>
    <source>
        <strain evidence="5 6">MBLA0158</strain>
    </source>
</reference>
<dbReference type="InterPro" id="IPR030048">
    <property type="entry name" value="SurE"/>
</dbReference>
<gene>
    <name evidence="5" type="primary">surE</name>
    <name evidence="5" type="ORF">OS889_00895</name>
</gene>
<dbReference type="AlphaFoldDB" id="A0ABD5MAP7"/>
<proteinExistence type="inferred from homology"/>
<evidence type="ECO:0000256" key="1">
    <source>
        <dbReference type="ARBA" id="ARBA00011062"/>
    </source>
</evidence>
<keyword evidence="6" id="KW-1185">Reference proteome</keyword>
<evidence type="ECO:0000313" key="6">
    <source>
        <dbReference type="Proteomes" id="UP001570511"/>
    </source>
</evidence>
<dbReference type="Gene3D" id="3.40.1210.10">
    <property type="entry name" value="Survival protein SurE-like phosphatase/nucleotidase"/>
    <property type="match status" value="1"/>
</dbReference>
<dbReference type="Proteomes" id="UP001570511">
    <property type="component" value="Unassembled WGS sequence"/>
</dbReference>
<dbReference type="SUPFAM" id="SSF64167">
    <property type="entry name" value="SurE-like"/>
    <property type="match status" value="1"/>
</dbReference>
<dbReference type="Pfam" id="PF01975">
    <property type="entry name" value="SurE"/>
    <property type="match status" value="1"/>
</dbReference>
<dbReference type="InterPro" id="IPR036523">
    <property type="entry name" value="SurE-like_sf"/>
</dbReference>
<dbReference type="InterPro" id="IPR002828">
    <property type="entry name" value="SurE-like_Pase/nucleotidase"/>
</dbReference>
<dbReference type="EMBL" id="JBGNYA010000001">
    <property type="protein sequence ID" value="MFA1609563.1"/>
    <property type="molecule type" value="Genomic_DNA"/>
</dbReference>
<dbReference type="GO" id="GO:0008254">
    <property type="term" value="F:3'-nucleotidase activity"/>
    <property type="evidence" value="ECO:0007669"/>
    <property type="project" value="UniProtKB-EC"/>
</dbReference>
<accession>A0ABD5MAP7</accession>
<dbReference type="GO" id="GO:0008253">
    <property type="term" value="F:5'-nucleotidase activity"/>
    <property type="evidence" value="ECO:0007669"/>
    <property type="project" value="UniProtKB-EC"/>
</dbReference>
<dbReference type="RefSeq" id="WP_372386601.1">
    <property type="nucleotide sequence ID" value="NZ_JBGNYA010000001.1"/>
</dbReference>
<protein>
    <submittedName>
        <fullName evidence="5">5'/3'-nucleotidase SurE</fullName>
        <ecNumber evidence="5">3.1.3.5</ecNumber>
        <ecNumber evidence="5">3.1.3.6</ecNumber>
    </submittedName>
</protein>
<keyword evidence="3 5" id="KW-0378">Hydrolase</keyword>
<evidence type="ECO:0000256" key="2">
    <source>
        <dbReference type="ARBA" id="ARBA00022723"/>
    </source>
</evidence>
<comment type="caution">
    <text evidence="5">The sequence shown here is derived from an EMBL/GenBank/DDBJ whole genome shotgun (WGS) entry which is preliminary data.</text>
</comment>
<dbReference type="PANTHER" id="PTHR30457">
    <property type="entry name" value="5'-NUCLEOTIDASE SURE"/>
    <property type="match status" value="1"/>
</dbReference>
<evidence type="ECO:0000256" key="3">
    <source>
        <dbReference type="ARBA" id="ARBA00022801"/>
    </source>
</evidence>
<keyword evidence="2" id="KW-0479">Metal-binding</keyword>
<feature type="domain" description="Survival protein SurE-like phosphatase/nucleotidase" evidence="4">
    <location>
        <begin position="9"/>
        <end position="176"/>
    </location>
</feature>